<reference evidence="2" key="1">
    <citation type="journal article" date="2021" name="Front. Microbiol.">
        <title>Genomic Analysis of the 1-Aminocyclopropane-1-Carboxylate Deaminase-Producing Pseudomonas thivervalensis SC5 Reveals Its Multifaceted Roles in Soil and in Beneficial Interactions With Plants.</title>
        <authorList>
            <person name="Nascimento F.X."/>
            <person name="Uron P."/>
            <person name="Glick B.R."/>
            <person name="Giachini A."/>
            <person name="Rossi M.J."/>
        </authorList>
    </citation>
    <scope>NUCLEOTIDE SEQUENCE [LARGE SCALE GENOMIC DNA]</scope>
    <source>
        <strain evidence="2">PLM3</strain>
    </source>
</reference>
<proteinExistence type="predicted"/>
<dbReference type="RefSeq" id="WP_208666222.1">
    <property type="nucleotide sequence ID" value="NZ_CP022201.1"/>
</dbReference>
<evidence type="ECO:0000313" key="2">
    <source>
        <dbReference type="Proteomes" id="UP000251666"/>
    </source>
</evidence>
<evidence type="ECO:0000313" key="1">
    <source>
        <dbReference type="EMBL" id="AXA58819.1"/>
    </source>
</evidence>
<gene>
    <name evidence="1" type="ORF">CEQ51_01600</name>
</gene>
<name>A0A2Z4ZLN5_9PSED</name>
<accession>A0A2Z4ZLN5</accession>
<protein>
    <submittedName>
        <fullName evidence="1">Uncharacterized protein</fullName>
    </submittedName>
</protein>
<sequence length="676" mass="73042">MFNLDESEQTKSAIAPAFAAVPPTNGGIESTGVAVVWQNILWSDVLQMLSDINPPLTGSFIDYRYWANGILRWALSQLDDDGNPLYAFAIPSWETGSDDNGNPVVGAFLFPVGTQVALLQPSDDELNAALASAYGNQPPLTLTSNQTGDPDERRWAAAAHAYAQTQIDANGNPYAAGIPSWEMVVESGQNYRGVYAFSYTPGIQVLKAGRAALMDQILTGILEPLNSPNLMDSNMSVLAVAANRWAMRYGGVCGAGTFGYCSAKYAVENDWYTIFTHDVVICFAPQQPTMDLLQSIVDQPAVAWPDFNNAYSALCVALGNIINGANSNDPLDPRALALASPDWSPNTVATELATWLQFDTSGNYGFSSTAPAAPTGVAADDWLQIIYTVWQEMSAIEQLQSLYTYTQGTLNTAQGTANTLISGAIANMQAKTDDSALLDFCQLLKDLGYSLVWFFPEAVAPWANLAVVAVTDVIRVITSSLDGSSSSITIGQYWEQVADSFETSNKSLSNFYTTIASDHGRLMNFYHYADNGNLPIPTGNNGGSSTSDGDSSTATAMANGLMLQAYQNLMPLFWAVAWACPDPLSGSGYDAYSTLTIPRAPEGTYVEGTYYEFAIIWSDSNIVKSYPTSAMMTDLTSTLNVNLMDIMARTDPWLGVTSWFGWFLGNQVILQGPYTR</sequence>
<dbReference type="EMBL" id="CP022202">
    <property type="protein sequence ID" value="AXA58819.1"/>
    <property type="molecule type" value="Genomic_DNA"/>
</dbReference>
<organism evidence="1 2">
    <name type="scientific">Pseudomonas thivervalensis</name>
    <dbReference type="NCBI Taxonomy" id="86265"/>
    <lineage>
        <taxon>Bacteria</taxon>
        <taxon>Pseudomonadati</taxon>
        <taxon>Pseudomonadota</taxon>
        <taxon>Gammaproteobacteria</taxon>
        <taxon>Pseudomonadales</taxon>
        <taxon>Pseudomonadaceae</taxon>
        <taxon>Pseudomonas</taxon>
    </lineage>
</organism>
<keyword evidence="2" id="KW-1185">Reference proteome</keyword>
<dbReference type="AlphaFoldDB" id="A0A2Z4ZLN5"/>
<dbReference type="Proteomes" id="UP000251666">
    <property type="component" value="Chromosome"/>
</dbReference>
<dbReference type="KEGG" id="pthv:CE140_01600"/>